<proteinExistence type="predicted"/>
<accession>A0ABY2NYU5</accession>
<evidence type="ECO:0000313" key="2">
    <source>
        <dbReference type="EMBL" id="TGM74313.1"/>
    </source>
</evidence>
<name>A0ABY2NYU5_9LEPT</name>
<keyword evidence="3" id="KW-1185">Reference proteome</keyword>
<gene>
    <name evidence="2" type="ORF">EHR01_11475</name>
</gene>
<reference evidence="3" key="1">
    <citation type="journal article" date="2019" name="PLoS Negl. Trop. Dis.">
        <title>Revisiting the worldwide diversity of Leptospira species in the environment.</title>
        <authorList>
            <person name="Vincent A.T."/>
            <person name="Schiettekatte O."/>
            <person name="Bourhy P."/>
            <person name="Veyrier F.J."/>
            <person name="Picardeau M."/>
        </authorList>
    </citation>
    <scope>NUCLEOTIDE SEQUENCE [LARGE SCALE GENOMIC DNA]</scope>
    <source>
        <strain evidence="3">201601298</strain>
    </source>
</reference>
<feature type="region of interest" description="Disordered" evidence="1">
    <location>
        <begin position="1"/>
        <end position="24"/>
    </location>
</feature>
<organism evidence="2 3">
    <name type="scientific">Leptospira mtsangambouensis</name>
    <dbReference type="NCBI Taxonomy" id="2484912"/>
    <lineage>
        <taxon>Bacteria</taxon>
        <taxon>Pseudomonadati</taxon>
        <taxon>Spirochaetota</taxon>
        <taxon>Spirochaetia</taxon>
        <taxon>Leptospirales</taxon>
        <taxon>Leptospiraceae</taxon>
        <taxon>Leptospira</taxon>
    </lineage>
</organism>
<dbReference type="EMBL" id="RQHK01000015">
    <property type="protein sequence ID" value="TGM74313.1"/>
    <property type="molecule type" value="Genomic_DNA"/>
</dbReference>
<evidence type="ECO:0000313" key="3">
    <source>
        <dbReference type="Proteomes" id="UP000297940"/>
    </source>
</evidence>
<dbReference type="Proteomes" id="UP000297940">
    <property type="component" value="Unassembled WGS sequence"/>
</dbReference>
<protein>
    <submittedName>
        <fullName evidence="2">Transcriptional regulator</fullName>
    </submittedName>
</protein>
<evidence type="ECO:0000256" key="1">
    <source>
        <dbReference type="SAM" id="MobiDB-lite"/>
    </source>
</evidence>
<comment type="caution">
    <text evidence="2">The sequence shown here is derived from an EMBL/GenBank/DDBJ whole genome shotgun (WGS) entry which is preliminary data.</text>
</comment>
<sequence length="60" mass="6691">MRDGQQKKTHGLNQSGGRPASNRGCTFHGSEWGWHYRDGFVPDSPLLEGEKGNSVTFFPK</sequence>